<dbReference type="Proteomes" id="UP001239909">
    <property type="component" value="Unassembled WGS sequence"/>
</dbReference>
<keyword evidence="1" id="KW-0805">Transcription regulation</keyword>
<evidence type="ECO:0000256" key="2">
    <source>
        <dbReference type="ARBA" id="ARBA00023125"/>
    </source>
</evidence>
<dbReference type="SUPFAM" id="SSF46785">
    <property type="entry name" value="Winged helix' DNA-binding domain"/>
    <property type="match status" value="1"/>
</dbReference>
<name>A0ABQ6LNU7_9RHOB</name>
<evidence type="ECO:0000256" key="1">
    <source>
        <dbReference type="ARBA" id="ARBA00023015"/>
    </source>
</evidence>
<accession>A0ABQ6LNU7</accession>
<evidence type="ECO:0000313" key="6">
    <source>
        <dbReference type="Proteomes" id="UP001239909"/>
    </source>
</evidence>
<comment type="caution">
    <text evidence="5">The sequence shown here is derived from an EMBL/GenBank/DDBJ whole genome shotgun (WGS) entry which is preliminary data.</text>
</comment>
<dbReference type="PANTHER" id="PTHR33154">
    <property type="entry name" value="TRANSCRIPTIONAL REGULATOR, ARSR FAMILY"/>
    <property type="match status" value="1"/>
</dbReference>
<gene>
    <name evidence="5" type="ORF">LNKW23_32080</name>
</gene>
<dbReference type="PANTHER" id="PTHR33154:SF33">
    <property type="entry name" value="TRANSCRIPTIONAL REPRESSOR SDPR"/>
    <property type="match status" value="1"/>
</dbReference>
<evidence type="ECO:0000313" key="5">
    <source>
        <dbReference type="EMBL" id="GMG83994.1"/>
    </source>
</evidence>
<keyword evidence="3" id="KW-0804">Transcription</keyword>
<dbReference type="InterPro" id="IPR036390">
    <property type="entry name" value="WH_DNA-bd_sf"/>
</dbReference>
<dbReference type="Gene3D" id="1.10.10.10">
    <property type="entry name" value="Winged helix-like DNA-binding domain superfamily/Winged helix DNA-binding domain"/>
    <property type="match status" value="1"/>
</dbReference>
<feature type="compositionally biased region" description="Basic and acidic residues" evidence="4">
    <location>
        <begin position="117"/>
        <end position="129"/>
    </location>
</feature>
<keyword evidence="6" id="KW-1185">Reference proteome</keyword>
<dbReference type="InterPro" id="IPR051081">
    <property type="entry name" value="HTH_MetalResp_TranReg"/>
</dbReference>
<protein>
    <recommendedName>
        <fullName evidence="7">Transcriptional regulator</fullName>
    </recommendedName>
</protein>
<sequence>MDFERSIAALNKPVRRRVLEWLKGGSDFPPALPEHAGLDGVWVARIREKAKLSQFRISTCMGLLGQAGFVTAERRGQWPFCRRDEAAIRAFLNAMQGELLKHRPRAQAAKAGACERNTAETRYPDEARA</sequence>
<organism evidence="5 6">
    <name type="scientific">Paralimibaculum aggregatum</name>
    <dbReference type="NCBI Taxonomy" id="3036245"/>
    <lineage>
        <taxon>Bacteria</taxon>
        <taxon>Pseudomonadati</taxon>
        <taxon>Pseudomonadota</taxon>
        <taxon>Alphaproteobacteria</taxon>
        <taxon>Rhodobacterales</taxon>
        <taxon>Paracoccaceae</taxon>
        <taxon>Paralimibaculum</taxon>
    </lineage>
</organism>
<dbReference type="EMBL" id="BSYI01000027">
    <property type="protein sequence ID" value="GMG83994.1"/>
    <property type="molecule type" value="Genomic_DNA"/>
</dbReference>
<reference evidence="5 6" key="1">
    <citation type="submission" date="2023-04" db="EMBL/GenBank/DDBJ databases">
        <title>Marinoamorphus aggregata gen. nov., sp. Nov., isolate from tissue of brittle star Ophioplocus japonicus.</title>
        <authorList>
            <person name="Kawano K."/>
            <person name="Sawayama S."/>
            <person name="Nakagawa S."/>
        </authorList>
    </citation>
    <scope>NUCLEOTIDE SEQUENCE [LARGE SCALE GENOMIC DNA]</scope>
    <source>
        <strain evidence="5 6">NKW23</strain>
    </source>
</reference>
<feature type="region of interest" description="Disordered" evidence="4">
    <location>
        <begin position="106"/>
        <end position="129"/>
    </location>
</feature>
<proteinExistence type="predicted"/>
<dbReference type="InterPro" id="IPR036388">
    <property type="entry name" value="WH-like_DNA-bd_sf"/>
</dbReference>
<evidence type="ECO:0000256" key="3">
    <source>
        <dbReference type="ARBA" id="ARBA00023163"/>
    </source>
</evidence>
<evidence type="ECO:0008006" key="7">
    <source>
        <dbReference type="Google" id="ProtNLM"/>
    </source>
</evidence>
<evidence type="ECO:0000256" key="4">
    <source>
        <dbReference type="SAM" id="MobiDB-lite"/>
    </source>
</evidence>
<dbReference type="RefSeq" id="WP_285672892.1">
    <property type="nucleotide sequence ID" value="NZ_BSYI01000027.1"/>
</dbReference>
<keyword evidence="2" id="KW-0238">DNA-binding</keyword>